<proteinExistence type="predicted"/>
<evidence type="ECO:0000313" key="1">
    <source>
        <dbReference type="EMBL" id="KAF2181021.1"/>
    </source>
</evidence>
<feature type="non-terminal residue" evidence="1">
    <location>
        <position position="1"/>
    </location>
</feature>
<dbReference type="AlphaFoldDB" id="A0A6A6DNE8"/>
<reference evidence="1" key="1">
    <citation type="journal article" date="2020" name="Stud. Mycol.">
        <title>101 Dothideomycetes genomes: a test case for predicting lifestyles and emergence of pathogens.</title>
        <authorList>
            <person name="Haridas S."/>
            <person name="Albert R."/>
            <person name="Binder M."/>
            <person name="Bloem J."/>
            <person name="Labutti K."/>
            <person name="Salamov A."/>
            <person name="Andreopoulos B."/>
            <person name="Baker S."/>
            <person name="Barry K."/>
            <person name="Bills G."/>
            <person name="Bluhm B."/>
            <person name="Cannon C."/>
            <person name="Castanera R."/>
            <person name="Culley D."/>
            <person name="Daum C."/>
            <person name="Ezra D."/>
            <person name="Gonzalez J."/>
            <person name="Henrissat B."/>
            <person name="Kuo A."/>
            <person name="Liang C."/>
            <person name="Lipzen A."/>
            <person name="Lutzoni F."/>
            <person name="Magnuson J."/>
            <person name="Mondo S."/>
            <person name="Nolan M."/>
            <person name="Ohm R."/>
            <person name="Pangilinan J."/>
            <person name="Park H.-J."/>
            <person name="Ramirez L."/>
            <person name="Alfaro M."/>
            <person name="Sun H."/>
            <person name="Tritt A."/>
            <person name="Yoshinaga Y."/>
            <person name="Zwiers L.-H."/>
            <person name="Turgeon B."/>
            <person name="Goodwin S."/>
            <person name="Spatafora J."/>
            <person name="Crous P."/>
            <person name="Grigoriev I."/>
        </authorList>
    </citation>
    <scope>NUCLEOTIDE SEQUENCE</scope>
    <source>
        <strain evidence="1">CBS 207.26</strain>
    </source>
</reference>
<dbReference type="Proteomes" id="UP000800200">
    <property type="component" value="Unassembled WGS sequence"/>
</dbReference>
<organism evidence="1 2">
    <name type="scientific">Zopfia rhizophila CBS 207.26</name>
    <dbReference type="NCBI Taxonomy" id="1314779"/>
    <lineage>
        <taxon>Eukaryota</taxon>
        <taxon>Fungi</taxon>
        <taxon>Dikarya</taxon>
        <taxon>Ascomycota</taxon>
        <taxon>Pezizomycotina</taxon>
        <taxon>Dothideomycetes</taxon>
        <taxon>Dothideomycetes incertae sedis</taxon>
        <taxon>Zopfiaceae</taxon>
        <taxon>Zopfia</taxon>
    </lineage>
</organism>
<protein>
    <submittedName>
        <fullName evidence="1">Uncharacterized protein</fullName>
    </submittedName>
</protein>
<accession>A0A6A6DNE8</accession>
<dbReference type="EMBL" id="ML994654">
    <property type="protein sequence ID" value="KAF2181021.1"/>
    <property type="molecule type" value="Genomic_DNA"/>
</dbReference>
<keyword evidence="2" id="KW-1185">Reference proteome</keyword>
<evidence type="ECO:0000313" key="2">
    <source>
        <dbReference type="Proteomes" id="UP000800200"/>
    </source>
</evidence>
<sequence length="59" mass="7152">STIYTKIHTLRLTIYKIITSRKSFYSKTEKQERIVKKLINKRKYPNINRLPLRDVIVKC</sequence>
<gene>
    <name evidence="1" type="ORF">K469DRAFT_590173</name>
</gene>
<dbReference type="OrthoDB" id="1668230at2759"/>
<name>A0A6A6DNE8_9PEZI</name>